<protein>
    <submittedName>
        <fullName evidence="2">Transcriptional regulator</fullName>
    </submittedName>
</protein>
<dbReference type="GO" id="GO:0003677">
    <property type="term" value="F:DNA binding"/>
    <property type="evidence" value="ECO:0007669"/>
    <property type="project" value="InterPro"/>
</dbReference>
<feature type="domain" description="HTH cro/C1-type" evidence="1">
    <location>
        <begin position="17"/>
        <end position="47"/>
    </location>
</feature>
<dbReference type="PROSITE" id="PS50943">
    <property type="entry name" value="HTH_CROC1"/>
    <property type="match status" value="1"/>
</dbReference>
<evidence type="ECO:0000313" key="3">
    <source>
        <dbReference type="Proteomes" id="UP000503011"/>
    </source>
</evidence>
<dbReference type="CDD" id="cd00093">
    <property type="entry name" value="HTH_XRE"/>
    <property type="match status" value="1"/>
</dbReference>
<dbReference type="AlphaFoldDB" id="A0A6F8YDD5"/>
<dbReference type="Pfam" id="PF13560">
    <property type="entry name" value="HTH_31"/>
    <property type="match status" value="1"/>
</dbReference>
<name>A0A6F8YDD5_9ACTN</name>
<dbReference type="SUPFAM" id="SSF47413">
    <property type="entry name" value="lambda repressor-like DNA-binding domains"/>
    <property type="match status" value="1"/>
</dbReference>
<dbReference type="Gene3D" id="1.10.260.40">
    <property type="entry name" value="lambda repressor-like DNA-binding domains"/>
    <property type="match status" value="1"/>
</dbReference>
<sequence>MQAFIPTLRAQWLGQHLRELREQRGLTLKLVAEHLNRHLSALGRYESAEWPIPRTDVVNLMELYGIHDTATRDRLLRVAENVWRTHRWCLAPSDNLDASFIDLSWLADRAERLCLFHPGMVPKPLQLPEYHEPVARYTHPSGQRTEAMEQYRELQGALVGTDTKIQAVVDESALHRTIGGVDVLRAQLAHLRDLQQRGQAEIRVLPADVALHPGLSGPFWLFELPQPYAPVGYQDGLAGACYVEMPQVERFVDTYRQLADAAMGLFESVGLIEKRIAELT</sequence>
<evidence type="ECO:0000313" key="2">
    <source>
        <dbReference type="EMBL" id="BCB84112.1"/>
    </source>
</evidence>
<reference evidence="2 3" key="2">
    <citation type="submission" date="2020-03" db="EMBL/GenBank/DDBJ databases">
        <authorList>
            <person name="Ichikawa N."/>
            <person name="Kimura A."/>
            <person name="Kitahashi Y."/>
            <person name="Uohara A."/>
        </authorList>
    </citation>
    <scope>NUCLEOTIDE SEQUENCE [LARGE SCALE GENOMIC DNA]</scope>
    <source>
        <strain evidence="2 3">NBRC 105367</strain>
    </source>
</reference>
<dbReference type="RefSeq" id="WP_232074601.1">
    <property type="nucleotide sequence ID" value="NZ_AP022871.1"/>
</dbReference>
<dbReference type="InterPro" id="IPR001387">
    <property type="entry name" value="Cro/C1-type_HTH"/>
</dbReference>
<dbReference type="EMBL" id="AP022871">
    <property type="protein sequence ID" value="BCB84112.1"/>
    <property type="molecule type" value="Genomic_DNA"/>
</dbReference>
<proteinExistence type="predicted"/>
<organism evidence="2 3">
    <name type="scientific">Phytohabitans suffuscus</name>
    <dbReference type="NCBI Taxonomy" id="624315"/>
    <lineage>
        <taxon>Bacteria</taxon>
        <taxon>Bacillati</taxon>
        <taxon>Actinomycetota</taxon>
        <taxon>Actinomycetes</taxon>
        <taxon>Micromonosporales</taxon>
        <taxon>Micromonosporaceae</taxon>
    </lineage>
</organism>
<accession>A0A6F8YDD5</accession>
<dbReference type="KEGG" id="psuu:Psuf_014250"/>
<dbReference type="InterPro" id="IPR010982">
    <property type="entry name" value="Lambda_DNA-bd_dom_sf"/>
</dbReference>
<keyword evidence="3" id="KW-1185">Reference proteome</keyword>
<dbReference type="InterPro" id="IPR043917">
    <property type="entry name" value="DUF5753"/>
</dbReference>
<dbReference type="Proteomes" id="UP000503011">
    <property type="component" value="Chromosome"/>
</dbReference>
<gene>
    <name evidence="2" type="ORF">Psuf_014250</name>
</gene>
<dbReference type="Pfam" id="PF19054">
    <property type="entry name" value="DUF5753"/>
    <property type="match status" value="1"/>
</dbReference>
<evidence type="ECO:0000259" key="1">
    <source>
        <dbReference type="PROSITE" id="PS50943"/>
    </source>
</evidence>
<reference evidence="2 3" key="1">
    <citation type="submission" date="2020-03" db="EMBL/GenBank/DDBJ databases">
        <title>Whole genome shotgun sequence of Phytohabitans suffuscus NBRC 105367.</title>
        <authorList>
            <person name="Komaki H."/>
            <person name="Tamura T."/>
        </authorList>
    </citation>
    <scope>NUCLEOTIDE SEQUENCE [LARGE SCALE GENOMIC DNA]</scope>
    <source>
        <strain evidence="2 3">NBRC 105367</strain>
    </source>
</reference>
<dbReference type="SMART" id="SM00530">
    <property type="entry name" value="HTH_XRE"/>
    <property type="match status" value="1"/>
</dbReference>